<keyword evidence="3" id="KW-0804">Transcription</keyword>
<proteinExistence type="predicted"/>
<keyword evidence="1" id="KW-0805">Transcription regulation</keyword>
<dbReference type="InterPro" id="IPR001647">
    <property type="entry name" value="HTH_TetR"/>
</dbReference>
<keyword evidence="7" id="KW-1185">Reference proteome</keyword>
<evidence type="ECO:0000256" key="1">
    <source>
        <dbReference type="ARBA" id="ARBA00023015"/>
    </source>
</evidence>
<dbReference type="PROSITE" id="PS01081">
    <property type="entry name" value="HTH_TETR_1"/>
    <property type="match status" value="1"/>
</dbReference>
<feature type="domain" description="HTH tetR-type" evidence="5">
    <location>
        <begin position="11"/>
        <end position="71"/>
    </location>
</feature>
<dbReference type="InterPro" id="IPR023772">
    <property type="entry name" value="DNA-bd_HTH_TetR-type_CS"/>
</dbReference>
<evidence type="ECO:0000313" key="6">
    <source>
        <dbReference type="EMBL" id="GES06333.1"/>
    </source>
</evidence>
<accession>A0A5M3WGT1</accession>
<dbReference type="Pfam" id="PF00440">
    <property type="entry name" value="TetR_N"/>
    <property type="match status" value="1"/>
</dbReference>
<dbReference type="Gene3D" id="1.10.357.10">
    <property type="entry name" value="Tetracycline Repressor, domain 2"/>
    <property type="match status" value="1"/>
</dbReference>
<sequence length="235" mass="25662">MARSVDPAAHASRREEFLDVAQRLIQTRGYAQMSVQDVLAGTEASKGAFYHYFDSKQALLEALIERTADTLAAHLAPIARLDAPALDRLQRFFAALAGWKVPRRDLLVALLRVWYGDDNAVVRQKMRPGLADRMLPLLNDIISDGAAQGVFTTPYPEQTGRVLLSLLNDLNDTLGELLLTQESQEPGAVSPPPIEAMLAAYTDAMERVLGVPAGSLLLVDPATLTAWFDPTGDRP</sequence>
<evidence type="ECO:0000259" key="5">
    <source>
        <dbReference type="PROSITE" id="PS50977"/>
    </source>
</evidence>
<feature type="DNA-binding region" description="H-T-H motif" evidence="4">
    <location>
        <begin position="34"/>
        <end position="53"/>
    </location>
</feature>
<dbReference type="EMBL" id="BLAD01000151">
    <property type="protein sequence ID" value="GES06333.1"/>
    <property type="molecule type" value="Genomic_DNA"/>
</dbReference>
<dbReference type="PANTHER" id="PTHR47506">
    <property type="entry name" value="TRANSCRIPTIONAL REGULATORY PROTEIN"/>
    <property type="match status" value="1"/>
</dbReference>
<dbReference type="PANTHER" id="PTHR47506:SF1">
    <property type="entry name" value="HTH-TYPE TRANSCRIPTIONAL REGULATOR YJDC"/>
    <property type="match status" value="1"/>
</dbReference>
<keyword evidence="2 4" id="KW-0238">DNA-binding</keyword>
<dbReference type="AlphaFoldDB" id="A0A5M3WGT1"/>
<evidence type="ECO:0000256" key="4">
    <source>
        <dbReference type="PROSITE-ProRule" id="PRU00335"/>
    </source>
</evidence>
<comment type="caution">
    <text evidence="6">The sequence shown here is derived from an EMBL/GenBank/DDBJ whole genome shotgun (WGS) entry which is preliminary data.</text>
</comment>
<dbReference type="PROSITE" id="PS50977">
    <property type="entry name" value="HTH_TETR_2"/>
    <property type="match status" value="1"/>
</dbReference>
<dbReference type="GO" id="GO:0003677">
    <property type="term" value="F:DNA binding"/>
    <property type="evidence" value="ECO:0007669"/>
    <property type="project" value="UniProtKB-UniRule"/>
</dbReference>
<protein>
    <submittedName>
        <fullName evidence="6">TetR family transcriptional regulator</fullName>
    </submittedName>
</protein>
<dbReference type="InterPro" id="IPR036271">
    <property type="entry name" value="Tet_transcr_reg_TetR-rel_C_sf"/>
</dbReference>
<evidence type="ECO:0000313" key="7">
    <source>
        <dbReference type="Proteomes" id="UP000334990"/>
    </source>
</evidence>
<dbReference type="PRINTS" id="PR00455">
    <property type="entry name" value="HTHTETR"/>
</dbReference>
<dbReference type="Proteomes" id="UP000334990">
    <property type="component" value="Unassembled WGS sequence"/>
</dbReference>
<dbReference type="SUPFAM" id="SSF48498">
    <property type="entry name" value="Tetracyclin repressor-like, C-terminal domain"/>
    <property type="match status" value="1"/>
</dbReference>
<reference evidence="6 7" key="1">
    <citation type="submission" date="2019-10" db="EMBL/GenBank/DDBJ databases">
        <title>Whole genome shotgun sequence of Acrocarpospora corrugata NBRC 13972.</title>
        <authorList>
            <person name="Ichikawa N."/>
            <person name="Kimura A."/>
            <person name="Kitahashi Y."/>
            <person name="Komaki H."/>
            <person name="Oguchi A."/>
        </authorList>
    </citation>
    <scope>NUCLEOTIDE SEQUENCE [LARGE SCALE GENOMIC DNA]</scope>
    <source>
        <strain evidence="6 7">NBRC 13972</strain>
    </source>
</reference>
<dbReference type="InterPro" id="IPR009057">
    <property type="entry name" value="Homeodomain-like_sf"/>
</dbReference>
<name>A0A5M3WGT1_9ACTN</name>
<evidence type="ECO:0000256" key="3">
    <source>
        <dbReference type="ARBA" id="ARBA00023163"/>
    </source>
</evidence>
<evidence type="ECO:0000256" key="2">
    <source>
        <dbReference type="ARBA" id="ARBA00023125"/>
    </source>
</evidence>
<gene>
    <name evidence="6" type="ORF">Acor_84020</name>
</gene>
<dbReference type="SUPFAM" id="SSF46689">
    <property type="entry name" value="Homeodomain-like"/>
    <property type="match status" value="1"/>
</dbReference>
<organism evidence="6 7">
    <name type="scientific">Acrocarpospora corrugata</name>
    <dbReference type="NCBI Taxonomy" id="35763"/>
    <lineage>
        <taxon>Bacteria</taxon>
        <taxon>Bacillati</taxon>
        <taxon>Actinomycetota</taxon>
        <taxon>Actinomycetes</taxon>
        <taxon>Streptosporangiales</taxon>
        <taxon>Streptosporangiaceae</taxon>
        <taxon>Acrocarpospora</taxon>
    </lineage>
</organism>
<dbReference type="OrthoDB" id="9802498at2"/>
<dbReference type="RefSeq" id="WP_155342244.1">
    <property type="nucleotide sequence ID" value="NZ_BAAABN010000075.1"/>
</dbReference>